<reference evidence="3" key="1">
    <citation type="submission" date="2020-03" db="EMBL/GenBank/DDBJ databases">
        <authorList>
            <person name="Weist P."/>
        </authorList>
    </citation>
    <scope>NUCLEOTIDE SEQUENCE</scope>
</reference>
<dbReference type="EMBL" id="CADEAL010004016">
    <property type="protein sequence ID" value="CAB1449452.1"/>
    <property type="molecule type" value="Genomic_DNA"/>
</dbReference>
<feature type="compositionally biased region" description="Polar residues" evidence="2">
    <location>
        <begin position="224"/>
        <end position="233"/>
    </location>
</feature>
<feature type="compositionally biased region" description="Acidic residues" evidence="2">
    <location>
        <begin position="189"/>
        <end position="198"/>
    </location>
</feature>
<protein>
    <submittedName>
        <fullName evidence="3">Uncharacterized protein</fullName>
    </submittedName>
</protein>
<feature type="compositionally biased region" description="Polar residues" evidence="2">
    <location>
        <begin position="202"/>
        <end position="214"/>
    </location>
</feature>
<evidence type="ECO:0000313" key="4">
    <source>
        <dbReference type="Proteomes" id="UP001153269"/>
    </source>
</evidence>
<accession>A0A9N7VBC1</accession>
<proteinExistence type="predicted"/>
<evidence type="ECO:0000313" key="3">
    <source>
        <dbReference type="EMBL" id="CAB1449452.1"/>
    </source>
</evidence>
<evidence type="ECO:0000256" key="1">
    <source>
        <dbReference type="SAM" id="Coils"/>
    </source>
</evidence>
<organism evidence="3 4">
    <name type="scientific">Pleuronectes platessa</name>
    <name type="common">European plaice</name>
    <dbReference type="NCBI Taxonomy" id="8262"/>
    <lineage>
        <taxon>Eukaryota</taxon>
        <taxon>Metazoa</taxon>
        <taxon>Chordata</taxon>
        <taxon>Craniata</taxon>
        <taxon>Vertebrata</taxon>
        <taxon>Euteleostomi</taxon>
        <taxon>Actinopterygii</taxon>
        <taxon>Neopterygii</taxon>
        <taxon>Teleostei</taxon>
        <taxon>Neoteleostei</taxon>
        <taxon>Acanthomorphata</taxon>
        <taxon>Carangaria</taxon>
        <taxon>Pleuronectiformes</taxon>
        <taxon>Pleuronectoidei</taxon>
        <taxon>Pleuronectidae</taxon>
        <taxon>Pleuronectes</taxon>
    </lineage>
</organism>
<evidence type="ECO:0000256" key="2">
    <source>
        <dbReference type="SAM" id="MobiDB-lite"/>
    </source>
</evidence>
<feature type="coiled-coil region" evidence="1">
    <location>
        <begin position="22"/>
        <end position="144"/>
    </location>
</feature>
<gene>
    <name evidence="3" type="ORF">PLEPLA_LOCUS37135</name>
</gene>
<keyword evidence="1" id="KW-0175">Coiled coil</keyword>
<name>A0A9N7VBC1_PLEPL</name>
<feature type="region of interest" description="Disordered" evidence="2">
    <location>
        <begin position="185"/>
        <end position="245"/>
    </location>
</feature>
<dbReference type="AlphaFoldDB" id="A0A9N7VBC1"/>
<sequence length="245" mass="28313">MNRSVKYKSPYAAIDPPPENLKKDLCKALSDIKALKEKLKQKDDLLMREMEKRNSRLRAHVDVPAELVAKENELQSAEARCAYLEIKCASLKANLHQKVAQNKACWSSKVEALKRENVTLMEQVELLTTEQNQLQDKLKRKDELVTSRIRAYIHVLDELVAKIIISRALRTSVKVWSSLHQELRKAEEESSSEEEEEWTLTLPHTLTPGETQSELLRDTRASDEMTNQQLTLRQQHRDKHYTTAS</sequence>
<keyword evidence="4" id="KW-1185">Reference proteome</keyword>
<dbReference type="Proteomes" id="UP001153269">
    <property type="component" value="Unassembled WGS sequence"/>
</dbReference>
<comment type="caution">
    <text evidence="3">The sequence shown here is derived from an EMBL/GenBank/DDBJ whole genome shotgun (WGS) entry which is preliminary data.</text>
</comment>